<gene>
    <name evidence="1" type="ORF">g.176709</name>
</gene>
<accession>A0A2S2P3S3</accession>
<evidence type="ECO:0000313" key="1">
    <source>
        <dbReference type="EMBL" id="MBY24024.1"/>
    </source>
</evidence>
<sequence length="140" mass="16839">MAAQILTRMPPAYLLADERRRIEVCKRETVTVAVIRRQEREVMLRDWQELWDHTTKAVWRLIPGIRRWMCQSRLGFVSFHMAQALSGHGCFQNYLWKRRRPDNLSCNHYKEAEDTAEHTLLICPFRTYAMWEMEQAISRQ</sequence>
<dbReference type="AlphaFoldDB" id="A0A2S2P3S3"/>
<proteinExistence type="predicted"/>
<dbReference type="EMBL" id="GGMR01011405">
    <property type="protein sequence ID" value="MBY24024.1"/>
    <property type="molecule type" value="Transcribed_RNA"/>
</dbReference>
<organism evidence="1">
    <name type="scientific">Schizaphis graminum</name>
    <name type="common">Green bug aphid</name>
    <dbReference type="NCBI Taxonomy" id="13262"/>
    <lineage>
        <taxon>Eukaryota</taxon>
        <taxon>Metazoa</taxon>
        <taxon>Ecdysozoa</taxon>
        <taxon>Arthropoda</taxon>
        <taxon>Hexapoda</taxon>
        <taxon>Insecta</taxon>
        <taxon>Pterygota</taxon>
        <taxon>Neoptera</taxon>
        <taxon>Paraneoptera</taxon>
        <taxon>Hemiptera</taxon>
        <taxon>Sternorrhyncha</taxon>
        <taxon>Aphidomorpha</taxon>
        <taxon>Aphidoidea</taxon>
        <taxon>Aphididae</taxon>
        <taxon>Aphidini</taxon>
        <taxon>Schizaphis</taxon>
    </lineage>
</organism>
<evidence type="ECO:0008006" key="2">
    <source>
        <dbReference type="Google" id="ProtNLM"/>
    </source>
</evidence>
<reference evidence="1" key="1">
    <citation type="submission" date="2018-04" db="EMBL/GenBank/DDBJ databases">
        <title>Transcriptome of Schizaphis graminum biotype I.</title>
        <authorList>
            <person name="Scully E.D."/>
            <person name="Geib S.M."/>
            <person name="Palmer N.A."/>
            <person name="Koch K."/>
            <person name="Bradshaw J."/>
            <person name="Heng-Moss T."/>
            <person name="Sarath G."/>
        </authorList>
    </citation>
    <scope>NUCLEOTIDE SEQUENCE</scope>
</reference>
<protein>
    <recommendedName>
        <fullName evidence="2">Retrovirus-related Pol polyprotein from type-1 retrotransposable element R1 4</fullName>
    </recommendedName>
</protein>
<name>A0A2S2P3S3_SCHGA</name>